<feature type="binding site" evidence="6">
    <location>
        <position position="340"/>
    </location>
    <ligand>
        <name>ATP</name>
        <dbReference type="ChEBI" id="CHEBI:30616"/>
    </ligand>
</feature>
<dbReference type="EMBL" id="JAPCXB010000077">
    <property type="protein sequence ID" value="KAJ1609783.1"/>
    <property type="molecule type" value="Genomic_DNA"/>
</dbReference>
<dbReference type="PROSITE" id="PS00107">
    <property type="entry name" value="PROTEIN_KINASE_ATP"/>
    <property type="match status" value="1"/>
</dbReference>
<keyword evidence="9" id="KW-1185">Reference proteome</keyword>
<dbReference type="SUPFAM" id="SSF56112">
    <property type="entry name" value="Protein kinase-like (PK-like)"/>
    <property type="match status" value="1"/>
</dbReference>
<comment type="caution">
    <text evidence="8">The sequence shown here is derived from an EMBL/GenBank/DDBJ whole genome shotgun (WGS) entry which is preliminary data.</text>
</comment>
<proteinExistence type="predicted"/>
<dbReference type="Pfam" id="PF07714">
    <property type="entry name" value="PK_Tyr_Ser-Thr"/>
    <property type="match status" value="1"/>
</dbReference>
<dbReference type="InterPro" id="IPR011009">
    <property type="entry name" value="Kinase-like_dom_sf"/>
</dbReference>
<protein>
    <recommendedName>
        <fullName evidence="7">Protein kinase domain-containing protein</fullName>
    </recommendedName>
</protein>
<dbReference type="PROSITE" id="PS00108">
    <property type="entry name" value="PROTEIN_KINASE_ST"/>
    <property type="match status" value="1"/>
</dbReference>
<dbReference type="PANTHER" id="PTHR44329">
    <property type="entry name" value="SERINE/THREONINE-PROTEIN KINASE TNNI3K-RELATED"/>
    <property type="match status" value="1"/>
</dbReference>
<evidence type="ECO:0000256" key="4">
    <source>
        <dbReference type="ARBA" id="ARBA00022777"/>
    </source>
</evidence>
<evidence type="ECO:0000256" key="5">
    <source>
        <dbReference type="ARBA" id="ARBA00022840"/>
    </source>
</evidence>
<dbReference type="InterPro" id="IPR008271">
    <property type="entry name" value="Ser/Thr_kinase_AS"/>
</dbReference>
<keyword evidence="2" id="KW-0808">Transferase</keyword>
<dbReference type="PROSITE" id="PS50011">
    <property type="entry name" value="PROTEIN_KINASE_DOM"/>
    <property type="match status" value="1"/>
</dbReference>
<keyword evidence="3 6" id="KW-0547">Nucleotide-binding</keyword>
<keyword evidence="5 6" id="KW-0067">ATP-binding</keyword>
<dbReference type="InterPro" id="IPR000719">
    <property type="entry name" value="Prot_kinase_dom"/>
</dbReference>
<gene>
    <name evidence="8" type="ORF">OJ252_2091</name>
</gene>
<evidence type="ECO:0000313" key="8">
    <source>
        <dbReference type="EMBL" id="KAJ1609783.1"/>
    </source>
</evidence>
<reference evidence="8" key="1">
    <citation type="submission" date="2022-10" db="EMBL/GenBank/DDBJ databases">
        <title>Adaptive evolution leads to modifications in subtelomeric GC content in a zoonotic Cryptosporidium species.</title>
        <authorList>
            <person name="Li J."/>
            <person name="Feng Y."/>
            <person name="Xiao L."/>
        </authorList>
    </citation>
    <scope>NUCLEOTIDE SEQUENCE</scope>
    <source>
        <strain evidence="8">25894</strain>
    </source>
</reference>
<keyword evidence="1" id="KW-0723">Serine/threonine-protein kinase</keyword>
<dbReference type="Gene3D" id="1.10.510.10">
    <property type="entry name" value="Transferase(Phosphotransferase) domain 1"/>
    <property type="match status" value="1"/>
</dbReference>
<dbReference type="CDD" id="cd13999">
    <property type="entry name" value="STKc_MAP3K-like"/>
    <property type="match status" value="1"/>
</dbReference>
<sequence length="637" mass="71888">MNPVPTILRSSRSWSSSTQRSEYNKYPNAWTGLKVGIDNLNSNYSESTDRRLLNIGILRNCYKNPNVVKIENYKNIHENLNQSCLVVDENKVSKHKEIQSGSADIYNRTCVPSNSFNIREKANIVMPCKSECSRYGTTEAEGMGTSKNIPPIINKELMHGLGHTHGKLLSSSNIKCPQLVPISYSQLIRTTSFVENKKSSFNYKNNISSFLPDSSRFVSERYKSNNLRHIKHISYCQEMGYSSNNLPKIQWSINSPVNQENSSKSLNKKPVNPKIANFVGSNLAIMNLTRTPINPTINLEPDSNCIDININSVKLLSLLGVGSTSFVYSAFWRGTEVAMKILGNSPNNIVTSKGCLNLSVKSLGIDQRDSQRYLEFKNEIRIMRLLRHPNIVQFMGGNVNSNPPFLICEFCSGGTLFNLLHGVSKKCIDSNNYSFSGPSINLSLFQRIKILQDIAKGIHFLHSASPPIIHRDIKSLNVFLSQPVNSRSDIPIAKVGDFGLCQQSILNKGFANRPGNLVGTYQWMAPEVLTNQTYNEYIDVYSFGMIMYEVFSNKTPFFELGVDVNPETLADEIIRGIRPTLKYIIHDTPSEIRDIMMRCWDQSPTKRGTMLIIINELQCIMERLINSKQQNFTNFSP</sequence>
<dbReference type="InterPro" id="IPR001245">
    <property type="entry name" value="Ser-Thr/Tyr_kinase_cat_dom"/>
</dbReference>
<evidence type="ECO:0000256" key="6">
    <source>
        <dbReference type="PROSITE-ProRule" id="PRU10141"/>
    </source>
</evidence>
<evidence type="ECO:0000256" key="3">
    <source>
        <dbReference type="ARBA" id="ARBA00022741"/>
    </source>
</evidence>
<dbReference type="Proteomes" id="UP001071777">
    <property type="component" value="Unassembled WGS sequence"/>
</dbReference>
<dbReference type="PANTHER" id="PTHR44329:SF288">
    <property type="entry name" value="MITOGEN-ACTIVATED PROTEIN KINASE KINASE KINASE 20"/>
    <property type="match status" value="1"/>
</dbReference>
<feature type="domain" description="Protein kinase" evidence="7">
    <location>
        <begin position="313"/>
        <end position="624"/>
    </location>
</feature>
<accession>A0ABQ8P646</accession>
<evidence type="ECO:0000259" key="7">
    <source>
        <dbReference type="PROSITE" id="PS50011"/>
    </source>
</evidence>
<organism evidence="8 9">
    <name type="scientific">Cryptosporidium canis</name>
    <dbReference type="NCBI Taxonomy" id="195482"/>
    <lineage>
        <taxon>Eukaryota</taxon>
        <taxon>Sar</taxon>
        <taxon>Alveolata</taxon>
        <taxon>Apicomplexa</taxon>
        <taxon>Conoidasida</taxon>
        <taxon>Coccidia</taxon>
        <taxon>Eucoccidiorida</taxon>
        <taxon>Eimeriorina</taxon>
        <taxon>Cryptosporidiidae</taxon>
        <taxon>Cryptosporidium</taxon>
    </lineage>
</organism>
<name>A0ABQ8P646_9CRYT</name>
<dbReference type="InterPro" id="IPR017441">
    <property type="entry name" value="Protein_kinase_ATP_BS"/>
</dbReference>
<evidence type="ECO:0000313" key="9">
    <source>
        <dbReference type="Proteomes" id="UP001071777"/>
    </source>
</evidence>
<evidence type="ECO:0000256" key="2">
    <source>
        <dbReference type="ARBA" id="ARBA00022679"/>
    </source>
</evidence>
<dbReference type="InterPro" id="IPR051681">
    <property type="entry name" value="Ser/Thr_Kinases-Pseudokinases"/>
</dbReference>
<keyword evidence="4" id="KW-0418">Kinase</keyword>
<evidence type="ECO:0000256" key="1">
    <source>
        <dbReference type="ARBA" id="ARBA00022527"/>
    </source>
</evidence>
<dbReference type="SMART" id="SM00220">
    <property type="entry name" value="S_TKc"/>
    <property type="match status" value="1"/>
</dbReference>